<keyword evidence="3" id="KW-1185">Reference proteome</keyword>
<protein>
    <recommendedName>
        <fullName evidence="4">Lipocalin-like domain-containing protein</fullName>
    </recommendedName>
</protein>
<feature type="compositionally biased region" description="Polar residues" evidence="1">
    <location>
        <begin position="222"/>
        <end position="237"/>
    </location>
</feature>
<feature type="region of interest" description="Disordered" evidence="1">
    <location>
        <begin position="216"/>
        <end position="257"/>
    </location>
</feature>
<name>A0A370P774_ASPPH</name>
<dbReference type="EMBL" id="KZ851869">
    <property type="protein sequence ID" value="RDK37721.1"/>
    <property type="molecule type" value="Genomic_DNA"/>
</dbReference>
<accession>A0A370P774</accession>
<reference evidence="2 3" key="1">
    <citation type="submission" date="2018-07" db="EMBL/GenBank/DDBJ databases">
        <title>Section-level genome sequencing of Aspergillus section Nigri to investigate inter- and intra-species variation.</title>
        <authorList>
            <consortium name="DOE Joint Genome Institute"/>
            <person name="Vesth T.C."/>
            <person name="Nybo J.L."/>
            <person name="Theobald S."/>
            <person name="Frisvad J.C."/>
            <person name="Larsen T.O."/>
            <person name="Nielsen K.F."/>
            <person name="Hoof J.B."/>
            <person name="Brandl J."/>
            <person name="Salamov A."/>
            <person name="Riley R."/>
            <person name="Gladden J.M."/>
            <person name="Phatale P."/>
            <person name="Nielsen M.T."/>
            <person name="Lyhne E.K."/>
            <person name="Kogle M.E."/>
            <person name="Strasser K."/>
            <person name="McDonnell E."/>
            <person name="Barry K."/>
            <person name="Clum A."/>
            <person name="Chen C."/>
            <person name="Nolan M."/>
            <person name="Sandor L."/>
            <person name="Kuo A."/>
            <person name="Lipzen A."/>
            <person name="Hainaut M."/>
            <person name="Drula E."/>
            <person name="Tsang A."/>
            <person name="Magnuson J.K."/>
            <person name="Henrissat B."/>
            <person name="Wiebenga A."/>
            <person name="Simmons B.A."/>
            <person name="Makela M.R."/>
            <person name="De vries R.P."/>
            <person name="Grigoriev I.V."/>
            <person name="Mortensen U.H."/>
            <person name="Baker S.E."/>
            <person name="Andersen M.R."/>
        </authorList>
    </citation>
    <scope>NUCLEOTIDE SEQUENCE [LARGE SCALE GENOMIC DNA]</scope>
    <source>
        <strain evidence="2 3">ATCC 13157</strain>
    </source>
</reference>
<organism evidence="2 3">
    <name type="scientific">Aspergillus phoenicis ATCC 13157</name>
    <dbReference type="NCBI Taxonomy" id="1353007"/>
    <lineage>
        <taxon>Eukaryota</taxon>
        <taxon>Fungi</taxon>
        <taxon>Dikarya</taxon>
        <taxon>Ascomycota</taxon>
        <taxon>Pezizomycotina</taxon>
        <taxon>Eurotiomycetes</taxon>
        <taxon>Eurotiomycetidae</taxon>
        <taxon>Eurotiales</taxon>
        <taxon>Aspergillaceae</taxon>
        <taxon>Aspergillus</taxon>
    </lineage>
</organism>
<sequence length="257" mass="28262">MASSLIIGLPKIYANRGRKCVPPTNDFLLGTWHVTHSSLPLWKGKCNVNITYQLLPPDSSGVVRIDDLVQYQVIGSKKVKSVHGVDTPTPGNQGAWDWRGKGWLMIASSHWECLGFGQAVEEDNQWMVTYFAKTLFTPAGIDIYSRKKEGLPSAMVEEILQCLHGLGVEEITELARQGEERHPQSGYVRGLSTMAPFPWSCQEYDGRRSGLFLAAGGKNRTRQGSSGSRAGFQTSTGAYPKKNADPAAKPARIPEEI</sequence>
<evidence type="ECO:0000256" key="1">
    <source>
        <dbReference type="SAM" id="MobiDB-lite"/>
    </source>
</evidence>
<evidence type="ECO:0000313" key="3">
    <source>
        <dbReference type="Proteomes" id="UP000254937"/>
    </source>
</evidence>
<evidence type="ECO:0008006" key="4">
    <source>
        <dbReference type="Google" id="ProtNLM"/>
    </source>
</evidence>
<feature type="compositionally biased region" description="Low complexity" evidence="1">
    <location>
        <begin position="238"/>
        <end position="251"/>
    </location>
</feature>
<gene>
    <name evidence="2" type="ORF">M752DRAFT_286913</name>
</gene>
<dbReference type="AlphaFoldDB" id="A0A370P774"/>
<proteinExistence type="predicted"/>
<dbReference type="Proteomes" id="UP000254937">
    <property type="component" value="Unassembled WGS sequence"/>
</dbReference>
<evidence type="ECO:0000313" key="2">
    <source>
        <dbReference type="EMBL" id="RDK37721.1"/>
    </source>
</evidence>